<dbReference type="InterPro" id="IPR029052">
    <property type="entry name" value="Metallo-depent_PP-like"/>
</dbReference>
<evidence type="ECO:0000313" key="4">
    <source>
        <dbReference type="Proteomes" id="UP000824190"/>
    </source>
</evidence>
<dbReference type="Proteomes" id="UP000824190">
    <property type="component" value="Unassembled WGS sequence"/>
</dbReference>
<protein>
    <submittedName>
        <fullName evidence="3">Metallophosphoesterase family protein</fullName>
    </submittedName>
</protein>
<reference evidence="3" key="2">
    <citation type="submission" date="2021-04" db="EMBL/GenBank/DDBJ databases">
        <authorList>
            <person name="Gilroy R."/>
        </authorList>
    </citation>
    <scope>NUCLEOTIDE SEQUENCE</scope>
    <source>
        <strain evidence="3">CHK32-1732</strain>
    </source>
</reference>
<dbReference type="Pfam" id="PF12850">
    <property type="entry name" value="Metallophos_2"/>
    <property type="match status" value="1"/>
</dbReference>
<accession>A0A9D1RT40</accession>
<reference evidence="3" key="1">
    <citation type="journal article" date="2021" name="PeerJ">
        <title>Extensive microbial diversity within the chicken gut microbiome revealed by metagenomics and culture.</title>
        <authorList>
            <person name="Gilroy R."/>
            <person name="Ravi A."/>
            <person name="Getino M."/>
            <person name="Pursley I."/>
            <person name="Horton D.L."/>
            <person name="Alikhan N.F."/>
            <person name="Baker D."/>
            <person name="Gharbi K."/>
            <person name="Hall N."/>
            <person name="Watson M."/>
            <person name="Adriaenssens E.M."/>
            <person name="Foster-Nyarko E."/>
            <person name="Jarju S."/>
            <person name="Secka A."/>
            <person name="Antonio M."/>
            <person name="Oren A."/>
            <person name="Chaudhuri R.R."/>
            <person name="La Ragione R."/>
            <person name="Hildebrand F."/>
            <person name="Pallen M.J."/>
        </authorList>
    </citation>
    <scope>NUCLEOTIDE SEQUENCE</scope>
    <source>
        <strain evidence="3">CHK32-1732</strain>
    </source>
</reference>
<proteinExistence type="inferred from homology"/>
<name>A0A9D1RT40_9CORY</name>
<comment type="similarity">
    <text evidence="1">Belongs to the metallophosphoesterase superfamily. YfcE family.</text>
</comment>
<feature type="domain" description="Calcineurin-like phosphoesterase" evidence="2">
    <location>
        <begin position="9"/>
        <end position="161"/>
    </location>
</feature>
<evidence type="ECO:0000256" key="1">
    <source>
        <dbReference type="ARBA" id="ARBA00008950"/>
    </source>
</evidence>
<comment type="caution">
    <text evidence="3">The sequence shown here is derived from an EMBL/GenBank/DDBJ whole genome shotgun (WGS) entry which is preliminary data.</text>
</comment>
<dbReference type="InterPro" id="IPR024654">
    <property type="entry name" value="Calcineurin-like_PHP_lpxH"/>
</dbReference>
<dbReference type="EMBL" id="DXGC01000094">
    <property type="protein sequence ID" value="HIW92231.1"/>
    <property type="molecule type" value="Genomic_DNA"/>
</dbReference>
<evidence type="ECO:0000259" key="2">
    <source>
        <dbReference type="Pfam" id="PF12850"/>
    </source>
</evidence>
<organism evidence="3 4">
    <name type="scientific">Candidatus Corynebacterium avicola</name>
    <dbReference type="NCBI Taxonomy" id="2838527"/>
    <lineage>
        <taxon>Bacteria</taxon>
        <taxon>Bacillati</taxon>
        <taxon>Actinomycetota</taxon>
        <taxon>Actinomycetes</taxon>
        <taxon>Mycobacteriales</taxon>
        <taxon>Corynebacteriaceae</taxon>
        <taxon>Corynebacterium</taxon>
    </lineage>
</organism>
<evidence type="ECO:0000313" key="3">
    <source>
        <dbReference type="EMBL" id="HIW92231.1"/>
    </source>
</evidence>
<sequence>MGQQWFTSDLHLGHRFVSGLRGFEDTEEHDRVILDNLGSALRPGDVVWVLGDISCGPREHEDRAIGLLAELFDTAGVTAHLVAGNHDSCHPLHRRAHQRQRDYLQAFASVQAYQRMVWRKQELWLSHFPRPGLDHDDMSSRHDNVRLNVPLLVHGHLHSPSPVTGPGMVDVGVDAWGMRPVSQARVQEVLFEPV</sequence>
<dbReference type="Gene3D" id="3.60.21.10">
    <property type="match status" value="1"/>
</dbReference>
<dbReference type="AlphaFoldDB" id="A0A9D1RT40"/>
<gene>
    <name evidence="3" type="ORF">H9870_11295</name>
</gene>
<dbReference type="SUPFAM" id="SSF56300">
    <property type="entry name" value="Metallo-dependent phosphatases"/>
    <property type="match status" value="1"/>
</dbReference>